<accession>A0A382QXF3</accession>
<dbReference type="EMBL" id="UINC01117246">
    <property type="protein sequence ID" value="SVC89545.1"/>
    <property type="molecule type" value="Genomic_DNA"/>
</dbReference>
<name>A0A382QXF3_9ZZZZ</name>
<feature type="non-terminal residue" evidence="1">
    <location>
        <position position="101"/>
    </location>
</feature>
<protein>
    <submittedName>
        <fullName evidence="1">Uncharacterized protein</fullName>
    </submittedName>
</protein>
<evidence type="ECO:0000313" key="1">
    <source>
        <dbReference type="EMBL" id="SVC89545.1"/>
    </source>
</evidence>
<organism evidence="1">
    <name type="scientific">marine metagenome</name>
    <dbReference type="NCBI Taxonomy" id="408172"/>
    <lineage>
        <taxon>unclassified sequences</taxon>
        <taxon>metagenomes</taxon>
        <taxon>ecological metagenomes</taxon>
    </lineage>
</organism>
<proteinExistence type="predicted"/>
<gene>
    <name evidence="1" type="ORF">METZ01_LOCUS342399</name>
</gene>
<sequence length="101" mass="11894">MDSRTFDGKRNRGAVMAVGPLISTRFQGIHGHIHRGDWLGRWRHSYRCQLKRATCCLFRVRPFDDFVKPEFHFQFTPMGGQYPSVATTGWLKIFESQEWFV</sequence>
<reference evidence="1" key="1">
    <citation type="submission" date="2018-05" db="EMBL/GenBank/DDBJ databases">
        <authorList>
            <person name="Lanie J.A."/>
            <person name="Ng W.-L."/>
            <person name="Kazmierczak K.M."/>
            <person name="Andrzejewski T.M."/>
            <person name="Davidsen T.M."/>
            <person name="Wayne K.J."/>
            <person name="Tettelin H."/>
            <person name="Glass J.I."/>
            <person name="Rusch D."/>
            <person name="Podicherti R."/>
            <person name="Tsui H.-C.T."/>
            <person name="Winkler M.E."/>
        </authorList>
    </citation>
    <scope>NUCLEOTIDE SEQUENCE</scope>
</reference>
<dbReference type="AlphaFoldDB" id="A0A382QXF3"/>